<keyword evidence="4" id="KW-0309">Germination</keyword>
<keyword evidence="3" id="KW-0813">Transport</keyword>
<evidence type="ECO:0000256" key="5">
    <source>
        <dbReference type="ARBA" id="ARBA00022692"/>
    </source>
</evidence>
<evidence type="ECO:0000256" key="3">
    <source>
        <dbReference type="ARBA" id="ARBA00022448"/>
    </source>
</evidence>
<sequence>METMKEDAITGRQLFVLIFMTQLGLEVMSLPHVEADIAGHDMWLSVFLSGLCAQAGIMLIWWLGSRYPSRNCFAYVPQIVGRPVGAFVNLMYGCYYAISGLMLILNYTDVLNRWLFVYTPGWIITLMIFIACGYAASLSLRRIAYIAQSYLILSVIAILLIAGCWLYGPDVKNLLPVLSGGWNPVVKGIYYAFSGYVGYDLLLYAFPYVKAKSKNRLLLIMTFANMTAILYYVLSCLICSTMFSLKQLKHIPEPIVFILKYYQLEVLQSLDVMFLIFYVFIVSDTAYIYFFLSAKAFVHLRSKGLGKHQIWVWAMVGLAFIGSLFFKKRSTIINFSDLQDIGSVFMIIAVPAVLLIISGLRGAGRNRA</sequence>
<dbReference type="Proteomes" id="UP000256304">
    <property type="component" value="Unassembled WGS sequence"/>
</dbReference>
<feature type="transmembrane region" description="Helical" evidence="8">
    <location>
        <begin position="12"/>
        <end position="30"/>
    </location>
</feature>
<name>A0A3D9QXQ5_9BACL</name>
<dbReference type="GO" id="GO:0016020">
    <property type="term" value="C:membrane"/>
    <property type="evidence" value="ECO:0007669"/>
    <property type="project" value="UniProtKB-SubCell"/>
</dbReference>
<dbReference type="Pfam" id="PF03845">
    <property type="entry name" value="Spore_permease"/>
    <property type="match status" value="1"/>
</dbReference>
<dbReference type="Gene3D" id="1.20.1740.10">
    <property type="entry name" value="Amino acid/polyamine transporter I"/>
    <property type="match status" value="1"/>
</dbReference>
<keyword evidence="6 8" id="KW-1133">Transmembrane helix</keyword>
<evidence type="ECO:0000256" key="4">
    <source>
        <dbReference type="ARBA" id="ARBA00022544"/>
    </source>
</evidence>
<accession>A0A3D9QXQ5</accession>
<reference evidence="9 10" key="1">
    <citation type="submission" date="2018-08" db="EMBL/GenBank/DDBJ databases">
        <title>Genomic Encyclopedia of Type Strains, Phase III (KMG-III): the genomes of soil and plant-associated and newly described type strains.</title>
        <authorList>
            <person name="Whitman W."/>
        </authorList>
    </citation>
    <scope>NUCLEOTIDE SEQUENCE [LARGE SCALE GENOMIC DNA]</scope>
    <source>
        <strain evidence="9 10">CGMCC 1.10966</strain>
    </source>
</reference>
<dbReference type="NCBIfam" id="TIGR00912">
    <property type="entry name" value="2A0309"/>
    <property type="match status" value="1"/>
</dbReference>
<dbReference type="PANTHER" id="PTHR34975">
    <property type="entry name" value="SPORE GERMINATION PROTEIN A2"/>
    <property type="match status" value="1"/>
</dbReference>
<evidence type="ECO:0000256" key="6">
    <source>
        <dbReference type="ARBA" id="ARBA00022989"/>
    </source>
</evidence>
<feature type="transmembrane region" description="Helical" evidence="8">
    <location>
        <begin position="117"/>
        <end position="138"/>
    </location>
</feature>
<feature type="transmembrane region" description="Helical" evidence="8">
    <location>
        <begin position="42"/>
        <end position="63"/>
    </location>
</feature>
<dbReference type="PANTHER" id="PTHR34975:SF2">
    <property type="entry name" value="SPORE GERMINATION PROTEIN A2"/>
    <property type="match status" value="1"/>
</dbReference>
<dbReference type="AlphaFoldDB" id="A0A3D9QXQ5"/>
<evidence type="ECO:0000256" key="1">
    <source>
        <dbReference type="ARBA" id="ARBA00004141"/>
    </source>
</evidence>
<evidence type="ECO:0000313" key="10">
    <source>
        <dbReference type="Proteomes" id="UP000256304"/>
    </source>
</evidence>
<dbReference type="GO" id="GO:0009847">
    <property type="term" value="P:spore germination"/>
    <property type="evidence" value="ECO:0007669"/>
    <property type="project" value="InterPro"/>
</dbReference>
<feature type="transmembrane region" description="Helical" evidence="8">
    <location>
        <begin position="150"/>
        <end position="168"/>
    </location>
</feature>
<dbReference type="InterPro" id="IPR004761">
    <property type="entry name" value="Spore_GerAB"/>
</dbReference>
<organism evidence="9 10">
    <name type="scientific">Paenibacillus taihuensis</name>
    <dbReference type="NCBI Taxonomy" id="1156355"/>
    <lineage>
        <taxon>Bacteria</taxon>
        <taxon>Bacillati</taxon>
        <taxon>Bacillota</taxon>
        <taxon>Bacilli</taxon>
        <taxon>Bacillales</taxon>
        <taxon>Paenibacillaceae</taxon>
        <taxon>Paenibacillus</taxon>
    </lineage>
</organism>
<feature type="transmembrane region" description="Helical" evidence="8">
    <location>
        <begin position="218"/>
        <end position="243"/>
    </location>
</feature>
<evidence type="ECO:0000313" key="9">
    <source>
        <dbReference type="EMBL" id="REE69582.1"/>
    </source>
</evidence>
<dbReference type="EMBL" id="QTTN01000033">
    <property type="protein sequence ID" value="REE69582.1"/>
    <property type="molecule type" value="Genomic_DNA"/>
</dbReference>
<feature type="transmembrane region" description="Helical" evidence="8">
    <location>
        <begin position="272"/>
        <end position="298"/>
    </location>
</feature>
<feature type="transmembrane region" description="Helical" evidence="8">
    <location>
        <begin position="84"/>
        <end position="105"/>
    </location>
</feature>
<comment type="caution">
    <text evidence="9">The sequence shown here is derived from an EMBL/GenBank/DDBJ whole genome shotgun (WGS) entry which is preliminary data.</text>
</comment>
<keyword evidence="7 8" id="KW-0472">Membrane</keyword>
<feature type="transmembrane region" description="Helical" evidence="8">
    <location>
        <begin position="188"/>
        <end position="206"/>
    </location>
</feature>
<evidence type="ECO:0000256" key="2">
    <source>
        <dbReference type="ARBA" id="ARBA00007998"/>
    </source>
</evidence>
<feature type="transmembrane region" description="Helical" evidence="8">
    <location>
        <begin position="341"/>
        <end position="360"/>
    </location>
</feature>
<keyword evidence="5 8" id="KW-0812">Transmembrane</keyword>
<feature type="transmembrane region" description="Helical" evidence="8">
    <location>
        <begin position="310"/>
        <end position="326"/>
    </location>
</feature>
<comment type="subcellular location">
    <subcellularLocation>
        <location evidence="1">Membrane</location>
        <topology evidence="1">Multi-pass membrane protein</topology>
    </subcellularLocation>
</comment>
<keyword evidence="10" id="KW-1185">Reference proteome</keyword>
<proteinExistence type="inferred from homology"/>
<evidence type="ECO:0000256" key="7">
    <source>
        <dbReference type="ARBA" id="ARBA00023136"/>
    </source>
</evidence>
<comment type="similarity">
    <text evidence="2">Belongs to the amino acid-polyamine-organocation (APC) superfamily. Spore germination protein (SGP) (TC 2.A.3.9) family.</text>
</comment>
<gene>
    <name evidence="9" type="ORF">A8990_13347</name>
</gene>
<protein>
    <submittedName>
        <fullName evidence="9">Spore germination protein (Amino acid permease)</fullName>
    </submittedName>
</protein>
<evidence type="ECO:0000256" key="8">
    <source>
        <dbReference type="SAM" id="Phobius"/>
    </source>
</evidence>